<sequence>MASSPLSTTAYASEHFMEGAGAVLFRLSDRKICLIQDRATGEWLLASGRRNIDEERQTAALRGVWRKTGYCCRMLPITLKTWAPLCYDEGELDVVDEAREEAGTCEPFMFPHRTSRSGAFKITWWYVAAMNEQNPAPEDTEFETRLFDFEGAAQTLTYQSDRDVVHKAIAIFRTSFAELLGDVIRWALDDQWCPGAYAQQ</sequence>
<dbReference type="RefSeq" id="XP_064659214.1">
    <property type="nucleotide sequence ID" value="XM_064803089.1"/>
</dbReference>
<name>A0AAV9P9P6_9PEZI</name>
<comment type="caution">
    <text evidence="2">The sequence shown here is derived from an EMBL/GenBank/DDBJ whole genome shotgun (WGS) entry which is preliminary data.</text>
</comment>
<dbReference type="GO" id="GO:0004081">
    <property type="term" value="F:bis(5'-nucleosyl)-tetraphosphatase (asymmetrical) activity"/>
    <property type="evidence" value="ECO:0007669"/>
    <property type="project" value="TreeGrafter"/>
</dbReference>
<dbReference type="GO" id="GO:0006754">
    <property type="term" value="P:ATP biosynthetic process"/>
    <property type="evidence" value="ECO:0007669"/>
    <property type="project" value="TreeGrafter"/>
</dbReference>
<proteinExistence type="predicted"/>
<dbReference type="PANTHER" id="PTHR21340:SF0">
    <property type="entry name" value="BIS(5'-NUCLEOSYL)-TETRAPHOSPHATASE [ASYMMETRICAL]"/>
    <property type="match status" value="1"/>
</dbReference>
<evidence type="ECO:0008006" key="4">
    <source>
        <dbReference type="Google" id="ProtNLM"/>
    </source>
</evidence>
<dbReference type="InterPro" id="IPR051325">
    <property type="entry name" value="Nudix_hydrolase_domain"/>
</dbReference>
<dbReference type="SUPFAM" id="SSF55811">
    <property type="entry name" value="Nudix"/>
    <property type="match status" value="1"/>
</dbReference>
<keyword evidence="1" id="KW-0378">Hydrolase</keyword>
<evidence type="ECO:0000256" key="1">
    <source>
        <dbReference type="ARBA" id="ARBA00022801"/>
    </source>
</evidence>
<evidence type="ECO:0000313" key="2">
    <source>
        <dbReference type="EMBL" id="KAK5169868.1"/>
    </source>
</evidence>
<protein>
    <recommendedName>
        <fullName evidence="4">Nudix hydrolase domain-containing protein</fullName>
    </recommendedName>
</protein>
<organism evidence="2 3">
    <name type="scientific">Saxophila tyrrhenica</name>
    <dbReference type="NCBI Taxonomy" id="1690608"/>
    <lineage>
        <taxon>Eukaryota</taxon>
        <taxon>Fungi</taxon>
        <taxon>Dikarya</taxon>
        <taxon>Ascomycota</taxon>
        <taxon>Pezizomycotina</taxon>
        <taxon>Dothideomycetes</taxon>
        <taxon>Dothideomycetidae</taxon>
        <taxon>Mycosphaerellales</taxon>
        <taxon>Extremaceae</taxon>
        <taxon>Saxophila</taxon>
    </lineage>
</organism>
<accession>A0AAV9P9P6</accession>
<dbReference type="AlphaFoldDB" id="A0AAV9P9P6"/>
<dbReference type="PANTHER" id="PTHR21340">
    <property type="entry name" value="DIADENOSINE 5,5-P1,P4-TETRAPHOSPHATE PYROPHOSPHOHYDROLASE MUTT"/>
    <property type="match status" value="1"/>
</dbReference>
<reference evidence="2 3" key="1">
    <citation type="submission" date="2023-08" db="EMBL/GenBank/DDBJ databases">
        <title>Black Yeasts Isolated from many extreme environments.</title>
        <authorList>
            <person name="Coleine C."/>
            <person name="Stajich J.E."/>
            <person name="Selbmann L."/>
        </authorList>
    </citation>
    <scope>NUCLEOTIDE SEQUENCE [LARGE SCALE GENOMIC DNA]</scope>
    <source>
        <strain evidence="2 3">CCFEE 5935</strain>
    </source>
</reference>
<dbReference type="Gene3D" id="3.90.79.10">
    <property type="entry name" value="Nucleoside Triphosphate Pyrophosphohydrolase"/>
    <property type="match status" value="1"/>
</dbReference>
<evidence type="ECO:0000313" key="3">
    <source>
        <dbReference type="Proteomes" id="UP001337655"/>
    </source>
</evidence>
<gene>
    <name evidence="2" type="ORF">LTR77_005846</name>
</gene>
<dbReference type="GeneID" id="89927187"/>
<dbReference type="InterPro" id="IPR015797">
    <property type="entry name" value="NUDIX_hydrolase-like_dom_sf"/>
</dbReference>
<dbReference type="EMBL" id="JAVRRT010000008">
    <property type="protein sequence ID" value="KAK5169868.1"/>
    <property type="molecule type" value="Genomic_DNA"/>
</dbReference>
<dbReference type="Proteomes" id="UP001337655">
    <property type="component" value="Unassembled WGS sequence"/>
</dbReference>
<keyword evidence="3" id="KW-1185">Reference proteome</keyword>
<dbReference type="GO" id="GO:0006167">
    <property type="term" value="P:AMP biosynthetic process"/>
    <property type="evidence" value="ECO:0007669"/>
    <property type="project" value="TreeGrafter"/>
</dbReference>